<feature type="compositionally biased region" description="Low complexity" evidence="1">
    <location>
        <begin position="164"/>
        <end position="181"/>
    </location>
</feature>
<evidence type="ECO:0000256" key="1">
    <source>
        <dbReference type="SAM" id="MobiDB-lite"/>
    </source>
</evidence>
<gene>
    <name evidence="2" type="ORF">Plil01_000955300</name>
</gene>
<comment type="caution">
    <text evidence="2">The sequence shown here is derived from an EMBL/GenBank/DDBJ whole genome shotgun (WGS) entry which is preliminary data.</text>
</comment>
<proteinExistence type="predicted"/>
<evidence type="ECO:0000313" key="2">
    <source>
        <dbReference type="EMBL" id="GMF23608.1"/>
    </source>
</evidence>
<dbReference type="EMBL" id="BSXW01000482">
    <property type="protein sequence ID" value="GMF23608.1"/>
    <property type="molecule type" value="Genomic_DNA"/>
</dbReference>
<feature type="region of interest" description="Disordered" evidence="1">
    <location>
        <begin position="102"/>
        <end position="214"/>
    </location>
</feature>
<evidence type="ECO:0000313" key="3">
    <source>
        <dbReference type="Proteomes" id="UP001165083"/>
    </source>
</evidence>
<accession>A0A9W6TZR6</accession>
<dbReference type="AlphaFoldDB" id="A0A9W6TZR6"/>
<reference evidence="2" key="1">
    <citation type="submission" date="2023-04" db="EMBL/GenBank/DDBJ databases">
        <title>Phytophthora lilii NBRC 32176.</title>
        <authorList>
            <person name="Ichikawa N."/>
            <person name="Sato H."/>
            <person name="Tonouchi N."/>
        </authorList>
    </citation>
    <scope>NUCLEOTIDE SEQUENCE</scope>
    <source>
        <strain evidence="2">NBRC 32176</strain>
    </source>
</reference>
<feature type="compositionally biased region" description="Polar residues" evidence="1">
    <location>
        <begin position="104"/>
        <end position="115"/>
    </location>
</feature>
<protein>
    <submittedName>
        <fullName evidence="2">Unnamed protein product</fullName>
    </submittedName>
</protein>
<dbReference type="OrthoDB" id="128435at2759"/>
<dbReference type="Proteomes" id="UP001165083">
    <property type="component" value="Unassembled WGS sequence"/>
</dbReference>
<name>A0A9W6TZR6_9STRA</name>
<keyword evidence="3" id="KW-1185">Reference proteome</keyword>
<feature type="compositionally biased region" description="Low complexity" evidence="1">
    <location>
        <begin position="124"/>
        <end position="142"/>
    </location>
</feature>
<organism evidence="2 3">
    <name type="scientific">Phytophthora lilii</name>
    <dbReference type="NCBI Taxonomy" id="2077276"/>
    <lineage>
        <taxon>Eukaryota</taxon>
        <taxon>Sar</taxon>
        <taxon>Stramenopiles</taxon>
        <taxon>Oomycota</taxon>
        <taxon>Peronosporomycetes</taxon>
        <taxon>Peronosporales</taxon>
        <taxon>Peronosporaceae</taxon>
        <taxon>Phytophthora</taxon>
    </lineage>
</organism>
<sequence>MKALKWELVRQLRMTGSPTSTGRRASLSPSSSTRIALNWRLNEDVSLRQSVVSPKKASNNEKDTDSSVNALALQAAIVSDTPAETPRNPVSLLAPRRSFLKNPESASRAVSSPNQAPDADAKETPTSPDATSRPTPSSTSPRDSMDRTEDIPPLNLVTQPLPGSPKARARTSPSPSSTPKTTPSPPPRIPPSAKTATPLPRPTTCSPSRTRARSPFAMNVAISHFNVP</sequence>